<dbReference type="PANTHER" id="PTHR31099:SF41">
    <property type="entry name" value="TRANSPOSASE (PUTATIVE), GYPSY TYPE-RELATED"/>
    <property type="match status" value="1"/>
</dbReference>
<comment type="caution">
    <text evidence="3">The sequence shown here is derived from an EMBL/GenBank/DDBJ whole genome shotgun (WGS) entry which is preliminary data.</text>
</comment>
<evidence type="ECO:0000313" key="4">
    <source>
        <dbReference type="Proteomes" id="UP001151760"/>
    </source>
</evidence>
<organism evidence="3 4">
    <name type="scientific">Tanacetum coccineum</name>
    <dbReference type="NCBI Taxonomy" id="301880"/>
    <lineage>
        <taxon>Eukaryota</taxon>
        <taxon>Viridiplantae</taxon>
        <taxon>Streptophyta</taxon>
        <taxon>Embryophyta</taxon>
        <taxon>Tracheophyta</taxon>
        <taxon>Spermatophyta</taxon>
        <taxon>Magnoliopsida</taxon>
        <taxon>eudicotyledons</taxon>
        <taxon>Gunneridae</taxon>
        <taxon>Pentapetalae</taxon>
        <taxon>asterids</taxon>
        <taxon>campanulids</taxon>
        <taxon>Asterales</taxon>
        <taxon>Asteraceae</taxon>
        <taxon>Asteroideae</taxon>
        <taxon>Anthemideae</taxon>
        <taxon>Anthemidinae</taxon>
        <taxon>Tanacetum</taxon>
    </lineage>
</organism>
<reference evidence="3" key="1">
    <citation type="journal article" date="2022" name="Int. J. Mol. Sci.">
        <title>Draft Genome of Tanacetum Coccineum: Genomic Comparison of Closely Related Tanacetum-Family Plants.</title>
        <authorList>
            <person name="Yamashiro T."/>
            <person name="Shiraishi A."/>
            <person name="Nakayama K."/>
            <person name="Satake H."/>
        </authorList>
    </citation>
    <scope>NUCLEOTIDE SEQUENCE</scope>
</reference>
<evidence type="ECO:0000256" key="2">
    <source>
        <dbReference type="SAM" id="MobiDB-lite"/>
    </source>
</evidence>
<sequence>MGRDTIQLEDAVSTISGEYLLEFTLEYGIPEGLHPELPGPEETIVDFPKGKVGVYTKFFEFANYRIPLSQFLFDILGYYQIHLSQLSVIGAAKCYTKPLDSLKNWNNRFFWVDERIFPTVVAWRTSAPKDEMPPADSYSSVDVTTLNTRRTPIQKQPEVLLCLVGLNRNFFLGDDVYYIDLFNLISAPNPTKVKTETRPRAAHEVPLLTATANRVIDMEDTIGTSESSGAPSAMEKSPLDFANENPPFLITEKDRTAEQDHDGLSGEIPSVKNPAVTEVVPELDLGREVAAMGPLVNKRHCKRGNDEADANAPPKVLRKDHAASCPTQSTLVGKSLASMGLEAGSTFSAPASQEIPSDVSDPDPLSYAKPQPIPEQDISQSSKGATIAGDPDSKKSSSFTSMVGSPGSIYQSGWGVTNNCRLDTPNVCQDMVDHIVQLGYFSELRHLPNDDFLSQYNINLVREEEIKKLDQEIKSIRAVDTEVQGLCNQTRNLETLLEAEVDMKKAAEAKNAELTKELESLCAQFTDLQVSNDRLSQQVSTLQAQVTGEERIKSAFEEFKKYEDDRVNFRCAEMDARLDALSIDFDEELYPHMLTAIAGHRWVIGHSLRLAVIKCAESTELRQVFADVVSAGIAKGMSEGLKHMVEHEKAKLDLEAIEAYHLEADTKYVAALHALKDLKYPIVDQLEKLKDADA</sequence>
<reference evidence="3" key="2">
    <citation type="submission" date="2022-01" db="EMBL/GenBank/DDBJ databases">
        <authorList>
            <person name="Yamashiro T."/>
            <person name="Shiraishi A."/>
            <person name="Satake H."/>
            <person name="Nakayama K."/>
        </authorList>
    </citation>
    <scope>NUCLEOTIDE SEQUENCE</scope>
</reference>
<dbReference type="EMBL" id="BQNB010010292">
    <property type="protein sequence ID" value="GJS75276.1"/>
    <property type="molecule type" value="Genomic_DNA"/>
</dbReference>
<evidence type="ECO:0000256" key="1">
    <source>
        <dbReference type="SAM" id="Coils"/>
    </source>
</evidence>
<gene>
    <name evidence="3" type="ORF">Tco_0725157</name>
</gene>
<name>A0ABQ4YD44_9ASTR</name>
<keyword evidence="1" id="KW-0175">Coiled coil</keyword>
<feature type="coiled-coil region" evidence="1">
    <location>
        <begin position="497"/>
        <end position="524"/>
    </location>
</feature>
<feature type="region of interest" description="Disordered" evidence="2">
    <location>
        <begin position="300"/>
        <end position="324"/>
    </location>
</feature>
<proteinExistence type="predicted"/>
<feature type="region of interest" description="Disordered" evidence="2">
    <location>
        <begin position="347"/>
        <end position="402"/>
    </location>
</feature>
<evidence type="ECO:0008006" key="5">
    <source>
        <dbReference type="Google" id="ProtNLM"/>
    </source>
</evidence>
<dbReference type="Proteomes" id="UP001151760">
    <property type="component" value="Unassembled WGS sequence"/>
</dbReference>
<evidence type="ECO:0000313" key="3">
    <source>
        <dbReference type="EMBL" id="GJS75276.1"/>
    </source>
</evidence>
<protein>
    <recommendedName>
        <fullName evidence="5">Transposase (Putative), gypsy type</fullName>
    </recommendedName>
</protein>
<keyword evidence="4" id="KW-1185">Reference proteome</keyword>
<accession>A0ABQ4YD44</accession>
<dbReference type="PANTHER" id="PTHR31099">
    <property type="entry name" value="OS06G0165300 PROTEIN"/>
    <property type="match status" value="1"/>
</dbReference>